<dbReference type="Proteomes" id="UP000298471">
    <property type="component" value="Unassembled WGS sequence"/>
</dbReference>
<dbReference type="RefSeq" id="WP_135399291.1">
    <property type="nucleotide sequence ID" value="NZ_SRMB01000009.1"/>
</dbReference>
<organism evidence="2 3">
    <name type="scientific">Hymenobacter metallicola</name>
    <dbReference type="NCBI Taxonomy" id="2563114"/>
    <lineage>
        <taxon>Bacteria</taxon>
        <taxon>Pseudomonadati</taxon>
        <taxon>Bacteroidota</taxon>
        <taxon>Cytophagia</taxon>
        <taxon>Cytophagales</taxon>
        <taxon>Hymenobacteraceae</taxon>
        <taxon>Hymenobacter</taxon>
    </lineage>
</organism>
<evidence type="ECO:0000313" key="2">
    <source>
        <dbReference type="EMBL" id="TGE20904.1"/>
    </source>
</evidence>
<keyword evidence="1" id="KW-1133">Transmembrane helix</keyword>
<evidence type="ECO:0000256" key="1">
    <source>
        <dbReference type="SAM" id="Phobius"/>
    </source>
</evidence>
<keyword evidence="3" id="KW-1185">Reference proteome</keyword>
<name>A0A4Z0PUH9_9BACT</name>
<keyword evidence="1" id="KW-0812">Transmembrane</keyword>
<sequence length="104" mass="11432">MFTAPPYFGYGVVALGQSIVWLLTAIGLGLRTGRRIAVAGFGLYLFGLLAMLGNMLSVLLTTPYVLRRRVILVVFLLVSLGFAVKCAERLYQAWLRPRRVAVAS</sequence>
<gene>
    <name evidence="2" type="ORF">E5K02_25215</name>
</gene>
<dbReference type="AlphaFoldDB" id="A0A4Z0PUH9"/>
<feature type="transmembrane region" description="Helical" evidence="1">
    <location>
        <begin position="70"/>
        <end position="91"/>
    </location>
</feature>
<feature type="transmembrane region" description="Helical" evidence="1">
    <location>
        <begin position="6"/>
        <end position="30"/>
    </location>
</feature>
<reference evidence="2 3" key="1">
    <citation type="submission" date="2019-04" db="EMBL/GenBank/DDBJ databases">
        <authorList>
            <person name="Feng G."/>
            <person name="Zhang J."/>
            <person name="Zhu H."/>
        </authorList>
    </citation>
    <scope>NUCLEOTIDE SEQUENCE [LARGE SCALE GENOMIC DNA]</scope>
    <source>
        <strain evidence="2 3">9PBR-1</strain>
    </source>
</reference>
<protein>
    <submittedName>
        <fullName evidence="2">Uncharacterized protein</fullName>
    </submittedName>
</protein>
<evidence type="ECO:0000313" key="3">
    <source>
        <dbReference type="Proteomes" id="UP000298471"/>
    </source>
</evidence>
<keyword evidence="1" id="KW-0472">Membrane</keyword>
<feature type="transmembrane region" description="Helical" evidence="1">
    <location>
        <begin position="42"/>
        <end position="64"/>
    </location>
</feature>
<accession>A0A4Z0PUH9</accession>
<proteinExistence type="predicted"/>
<dbReference type="EMBL" id="SRMB01000009">
    <property type="protein sequence ID" value="TGE20904.1"/>
    <property type="molecule type" value="Genomic_DNA"/>
</dbReference>
<comment type="caution">
    <text evidence="2">The sequence shown here is derived from an EMBL/GenBank/DDBJ whole genome shotgun (WGS) entry which is preliminary data.</text>
</comment>